<reference evidence="6 7" key="1">
    <citation type="journal article" date="2015" name="Appl. Environ. Microbiol.">
        <title>Nanoarchaeota, Their Sulfolobales Host, and Nanoarchaeota Virus Distribution across Yellowstone National Park Hot Springs.</title>
        <authorList>
            <person name="Munson-McGee J.H."/>
            <person name="Field E.K."/>
            <person name="Bateson M."/>
            <person name="Rooney C."/>
            <person name="Stepanauskas R."/>
            <person name="Young M.J."/>
        </authorList>
    </citation>
    <scope>NUCLEOTIDE SEQUENCE [LARGE SCALE GENOMIC DNA]</scope>
    <source>
        <strain evidence="6">SCGC AC-742_N10</strain>
    </source>
</reference>
<dbReference type="PANTHER" id="PTHR42711">
    <property type="entry name" value="ABC TRANSPORTER ATP-BINDING PROTEIN"/>
    <property type="match status" value="1"/>
</dbReference>
<comment type="caution">
    <text evidence="6">The sequence shown here is derived from an EMBL/GenBank/DDBJ whole genome shotgun (WGS) entry which is preliminary data.</text>
</comment>
<comment type="similarity">
    <text evidence="1">Belongs to the ABC transporter superfamily.</text>
</comment>
<dbReference type="InterPro" id="IPR003439">
    <property type="entry name" value="ABC_transporter-like_ATP-bd"/>
</dbReference>
<dbReference type="GO" id="GO:0016887">
    <property type="term" value="F:ATP hydrolysis activity"/>
    <property type="evidence" value="ECO:0007669"/>
    <property type="project" value="InterPro"/>
</dbReference>
<dbReference type="PANTHER" id="PTHR42711:SF5">
    <property type="entry name" value="ABC TRANSPORTER ATP-BINDING PROTEIN NATA"/>
    <property type="match status" value="1"/>
</dbReference>
<keyword evidence="2" id="KW-0813">Transport</keyword>
<dbReference type="InterPro" id="IPR017871">
    <property type="entry name" value="ABC_transporter-like_CS"/>
</dbReference>
<dbReference type="Pfam" id="PF00005">
    <property type="entry name" value="ABC_tran"/>
    <property type="match status" value="1"/>
</dbReference>
<evidence type="ECO:0000313" key="6">
    <source>
        <dbReference type="EMBL" id="PVU77841.1"/>
    </source>
</evidence>
<gene>
    <name evidence="6" type="ORF">DDW13_00175</name>
</gene>
<evidence type="ECO:0000256" key="4">
    <source>
        <dbReference type="ARBA" id="ARBA00022840"/>
    </source>
</evidence>
<keyword evidence="4 6" id="KW-0067">ATP-binding</keyword>
<proteinExistence type="inferred from homology"/>
<dbReference type="EMBL" id="QEFD01000009">
    <property type="protein sequence ID" value="PVU77841.1"/>
    <property type="molecule type" value="Genomic_DNA"/>
</dbReference>
<dbReference type="SUPFAM" id="SSF52540">
    <property type="entry name" value="P-loop containing nucleoside triphosphate hydrolases"/>
    <property type="match status" value="1"/>
</dbReference>
<dbReference type="GO" id="GO:0005524">
    <property type="term" value="F:ATP binding"/>
    <property type="evidence" value="ECO:0007669"/>
    <property type="project" value="UniProtKB-KW"/>
</dbReference>
<evidence type="ECO:0000259" key="5">
    <source>
        <dbReference type="PROSITE" id="PS50893"/>
    </source>
</evidence>
<dbReference type="InterPro" id="IPR027417">
    <property type="entry name" value="P-loop_NTPase"/>
</dbReference>
<evidence type="ECO:0000313" key="7">
    <source>
        <dbReference type="Proteomes" id="UP000245638"/>
    </source>
</evidence>
<sequence>MILLNNVTKVVDHKTILSNVSFNVNNSEIVGYVGPNGAGKTTTMKIIVGVSSPSSGDVEIDGYSIVKEKSKAQSMIGWVPEVTNFDENEKAINYFYYIASFYNIDKGEAKKIAEDLFSLVGLEGRENQKIKTFSQGMKRRFALALSLINNPRNLILDEPQNGLDPQGMKLVRELLIRMKNKGCAILFSSHLLGEMEKIADRIVFINKGKIVKEVKNKELSGVIRIVLKEANQDILKKVNEIGDVKIKGNVIYLKEGADLEDIIKLIGRNNIIELKQSYDLEELFSSIYGLDEG</sequence>
<name>A0A2T9XCM2_9CREN</name>
<accession>A0A2T9XCM2</accession>
<feature type="domain" description="ABC transporter" evidence="5">
    <location>
        <begin position="2"/>
        <end position="232"/>
    </location>
</feature>
<keyword evidence="3" id="KW-0547">Nucleotide-binding</keyword>
<dbReference type="InterPro" id="IPR050763">
    <property type="entry name" value="ABC_transporter_ATP-binding"/>
</dbReference>
<dbReference type="AlphaFoldDB" id="A0A2T9XCM2"/>
<dbReference type="SMART" id="SM00382">
    <property type="entry name" value="AAA"/>
    <property type="match status" value="1"/>
</dbReference>
<evidence type="ECO:0000256" key="2">
    <source>
        <dbReference type="ARBA" id="ARBA00022448"/>
    </source>
</evidence>
<dbReference type="InterPro" id="IPR003593">
    <property type="entry name" value="AAA+_ATPase"/>
</dbReference>
<dbReference type="PROSITE" id="PS50893">
    <property type="entry name" value="ABC_TRANSPORTER_2"/>
    <property type="match status" value="1"/>
</dbReference>
<dbReference type="Proteomes" id="UP000245638">
    <property type="component" value="Unassembled WGS sequence"/>
</dbReference>
<dbReference type="PROSITE" id="PS00211">
    <property type="entry name" value="ABC_TRANSPORTER_1"/>
    <property type="match status" value="1"/>
</dbReference>
<dbReference type="Gene3D" id="3.40.50.300">
    <property type="entry name" value="P-loop containing nucleotide triphosphate hydrolases"/>
    <property type="match status" value="1"/>
</dbReference>
<organism evidence="6 7">
    <name type="scientific">Acidianus hospitalis</name>
    <dbReference type="NCBI Taxonomy" id="563177"/>
    <lineage>
        <taxon>Archaea</taxon>
        <taxon>Thermoproteota</taxon>
        <taxon>Thermoprotei</taxon>
        <taxon>Sulfolobales</taxon>
        <taxon>Sulfolobaceae</taxon>
        <taxon>Acidianus</taxon>
    </lineage>
</organism>
<protein>
    <submittedName>
        <fullName evidence="6">ABC transporter ATP-binding protein</fullName>
    </submittedName>
</protein>
<evidence type="ECO:0000256" key="1">
    <source>
        <dbReference type="ARBA" id="ARBA00005417"/>
    </source>
</evidence>
<evidence type="ECO:0000256" key="3">
    <source>
        <dbReference type="ARBA" id="ARBA00022741"/>
    </source>
</evidence>